<reference evidence="2" key="1">
    <citation type="submission" date="2012-11" db="EMBL/GenBank/DDBJ databases">
        <authorList>
            <person name="Lucero-Rivera Y.E."/>
            <person name="Tovar-Ramirez D."/>
        </authorList>
    </citation>
    <scope>NUCLEOTIDE SEQUENCE [LARGE SCALE GENOMIC DNA]</scope>
    <source>
        <strain evidence="2">Araruama</strain>
    </source>
</reference>
<name>A0A1V1NTZ8_9BACT</name>
<sequence>MIINDSYEIVVNAEDYDGDEIELNVHASNNNILAIFDNNKLIITPNTSKAGFSQITVTAISNYQQSSKSFYVIAYNDKIYFGKNFTLLGSFSERSDFDKYHVILDGSCAIEGDNGYSNLAFFMSVLDNNQNYIVNMNDAHISRDFQSNFYFIGASLEQNPGGYGRYYNYDVSHSSYEISVNCPNANTSIDELFNLLDTKPVILNTLENITIKNTHEIEIEAIDQDNDDIYISAFSDGNSVSLAVENKKLIITPLVPEGIEKITVQVSSHSDLTNKTQVSEQSFTVTVFDSPPSILNDLKDLLITTSTTIQINASDPDGDHIIINAESSTTDINCTIDNNILTITPLLTNCYSNITVKASSGIRETTKSFMVVVSDSKMYYGKSIVINDRFSYQSDYNKHKIVLDDSCTISGNRGYSNQAFYISVLNSNLSSYVSMRDESIYK</sequence>
<evidence type="ECO:0000313" key="1">
    <source>
        <dbReference type="EMBL" id="ETR66050.1"/>
    </source>
</evidence>
<accession>A0A1V1NTZ8</accession>
<feature type="non-terminal residue" evidence="1">
    <location>
        <position position="442"/>
    </location>
</feature>
<protein>
    <recommendedName>
        <fullName evidence="3">Cadherin domain-containing protein</fullName>
    </recommendedName>
</protein>
<dbReference type="EMBL" id="ATBP01002272">
    <property type="protein sequence ID" value="ETR66050.1"/>
    <property type="molecule type" value="Genomic_DNA"/>
</dbReference>
<evidence type="ECO:0008006" key="3">
    <source>
        <dbReference type="Google" id="ProtNLM"/>
    </source>
</evidence>
<dbReference type="Proteomes" id="UP000189670">
    <property type="component" value="Unassembled WGS sequence"/>
</dbReference>
<dbReference type="AlphaFoldDB" id="A0A1V1NTZ8"/>
<organism evidence="1 2">
    <name type="scientific">Candidatus Magnetoglobus multicellularis str. Araruama</name>
    <dbReference type="NCBI Taxonomy" id="890399"/>
    <lineage>
        <taxon>Bacteria</taxon>
        <taxon>Pseudomonadati</taxon>
        <taxon>Thermodesulfobacteriota</taxon>
        <taxon>Desulfobacteria</taxon>
        <taxon>Desulfobacterales</taxon>
        <taxon>Desulfobacteraceae</taxon>
        <taxon>Candidatus Magnetoglobus</taxon>
    </lineage>
</organism>
<comment type="caution">
    <text evidence="1">The sequence shown here is derived from an EMBL/GenBank/DDBJ whole genome shotgun (WGS) entry which is preliminary data.</text>
</comment>
<gene>
    <name evidence="1" type="ORF">OMM_13321</name>
</gene>
<evidence type="ECO:0000313" key="2">
    <source>
        <dbReference type="Proteomes" id="UP000189670"/>
    </source>
</evidence>
<proteinExistence type="predicted"/>